<protein>
    <submittedName>
        <fullName evidence="1">Uncharacterized protein</fullName>
    </submittedName>
</protein>
<dbReference type="EMBL" id="CP023345">
    <property type="protein sequence ID" value="ATW54139.1"/>
    <property type="molecule type" value="Genomic_DNA"/>
</dbReference>
<accession>A0A2I5HF28</accession>
<sequence length="109" mass="12845">MHNMLNEIIYSDQAILSPKTVELYTEYMNQQAFLIDDTHHCIKIRAEINDLRRNDLGWDETYKTLFTGERSITHRAAYEELNNSISEDLMLTKSELILSKYSKIETSRN</sequence>
<name>A0A2I5HF28_SALDZ</name>
<dbReference type="Proteomes" id="UP000230639">
    <property type="component" value="Chromosome"/>
</dbReference>
<evidence type="ECO:0000313" key="3">
    <source>
        <dbReference type="Proteomes" id="UP000230639"/>
    </source>
</evidence>
<evidence type="ECO:0000313" key="1">
    <source>
        <dbReference type="EMBL" id="ATW54139.1"/>
    </source>
</evidence>
<gene>
    <name evidence="1" type="ORF">CNQ75_06085</name>
    <name evidence="2" type="ORF">DLB95_22475</name>
</gene>
<dbReference type="AlphaFoldDB" id="A0A2I5HF28"/>
<dbReference type="EMBL" id="AAIYJF010000023">
    <property type="protein sequence ID" value="ECJ4379911.1"/>
    <property type="molecule type" value="Genomic_DNA"/>
</dbReference>
<reference evidence="1 3" key="1">
    <citation type="submission" date="2017-09" db="EMBL/GenBank/DDBJ databases">
        <title>Complete genome of Salmonella enterica subsp. diarizonae isolated from stool of a patient with bacterial enteropathy.</title>
        <authorList>
            <person name="Zhou J."/>
            <person name="Chen Q."/>
            <person name="Guo L."/>
            <person name="Fan J."/>
        </authorList>
    </citation>
    <scope>NUCLEOTIDE SEQUENCE [LARGE SCALE GENOMIC DNA]</scope>
    <source>
        <strain evidence="1 3">HZS154</strain>
    </source>
</reference>
<dbReference type="Proteomes" id="UP000839781">
    <property type="component" value="Unassembled WGS sequence"/>
</dbReference>
<proteinExistence type="predicted"/>
<organism evidence="1 3">
    <name type="scientific">Salmonella diarizonae</name>
    <dbReference type="NCBI Taxonomy" id="59204"/>
    <lineage>
        <taxon>Bacteria</taxon>
        <taxon>Pseudomonadati</taxon>
        <taxon>Pseudomonadota</taxon>
        <taxon>Gammaproteobacteria</taxon>
        <taxon>Enterobacterales</taxon>
        <taxon>Enterobacteriaceae</taxon>
        <taxon>Salmonella</taxon>
    </lineage>
</organism>
<evidence type="ECO:0000313" key="2">
    <source>
        <dbReference type="EMBL" id="ECJ4379911.1"/>
    </source>
</evidence>
<reference evidence="2" key="2">
    <citation type="submission" date="2018-05" db="EMBL/GenBank/DDBJ databases">
        <authorList>
            <person name="Ashton P.M."/>
            <person name="Dallman T."/>
            <person name="Nair S."/>
            <person name="De Pinna E."/>
            <person name="Peters T."/>
            <person name="Grant K."/>
        </authorList>
    </citation>
    <scope>NUCLEOTIDE SEQUENCE [LARGE SCALE GENOMIC DNA]</scope>
    <source>
        <strain evidence="2">474878</strain>
    </source>
</reference>